<evidence type="ECO:0000256" key="5">
    <source>
        <dbReference type="ARBA" id="ARBA00022827"/>
    </source>
</evidence>
<accession>A0A6B2L480</accession>
<dbReference type="InterPro" id="IPR017046">
    <property type="entry name" value="Prenylcysteine_Oxase1"/>
</dbReference>
<keyword evidence="4" id="KW-0732">Signal</keyword>
<name>A0A6B2L480_9EUKA</name>
<evidence type="ECO:0000256" key="6">
    <source>
        <dbReference type="ARBA" id="ARBA00023002"/>
    </source>
</evidence>
<dbReference type="EMBL" id="GIBP01002884">
    <property type="protein sequence ID" value="NDV31853.1"/>
    <property type="molecule type" value="Transcribed_RNA"/>
</dbReference>
<dbReference type="InterPro" id="IPR036188">
    <property type="entry name" value="FAD/NAD-bd_sf"/>
</dbReference>
<dbReference type="PANTHER" id="PTHR15944">
    <property type="entry name" value="FARNESYLCYSTEINE LYASE"/>
    <property type="match status" value="1"/>
</dbReference>
<dbReference type="GO" id="GO:0030327">
    <property type="term" value="P:prenylated protein catabolic process"/>
    <property type="evidence" value="ECO:0007669"/>
    <property type="project" value="TreeGrafter"/>
</dbReference>
<keyword evidence="6" id="KW-0560">Oxidoreductase</keyword>
<keyword evidence="5" id="KW-0274">FAD</keyword>
<dbReference type="GO" id="GO:0001735">
    <property type="term" value="F:prenylcysteine oxidase activity"/>
    <property type="evidence" value="ECO:0007669"/>
    <property type="project" value="InterPro"/>
</dbReference>
<evidence type="ECO:0000259" key="8">
    <source>
        <dbReference type="Pfam" id="PF07156"/>
    </source>
</evidence>
<comment type="cofactor">
    <cofactor evidence="1">
        <name>FAD</name>
        <dbReference type="ChEBI" id="CHEBI:57692"/>
    </cofactor>
</comment>
<reference evidence="9" key="1">
    <citation type="journal article" date="2020" name="J. Eukaryot. Microbiol.">
        <title>De novo Sequencing, Assembly and Annotation of the Transcriptome for the Free-Living Testate Amoeba Arcella intermedia.</title>
        <authorList>
            <person name="Ribeiro G.M."/>
            <person name="Porfirio-Sousa A.L."/>
            <person name="Maurer-Alcala X.X."/>
            <person name="Katz L.A."/>
            <person name="Lahr D.J.G."/>
        </authorList>
    </citation>
    <scope>NUCLEOTIDE SEQUENCE</scope>
</reference>
<evidence type="ECO:0000256" key="3">
    <source>
        <dbReference type="ARBA" id="ARBA00022630"/>
    </source>
</evidence>
<organism evidence="9">
    <name type="scientific">Arcella intermedia</name>
    <dbReference type="NCBI Taxonomy" id="1963864"/>
    <lineage>
        <taxon>Eukaryota</taxon>
        <taxon>Amoebozoa</taxon>
        <taxon>Tubulinea</taxon>
        <taxon>Elardia</taxon>
        <taxon>Arcellinida</taxon>
        <taxon>Sphaerothecina</taxon>
        <taxon>Arcellidae</taxon>
        <taxon>Arcella</taxon>
    </lineage>
</organism>
<dbReference type="Gene3D" id="3.50.50.60">
    <property type="entry name" value="FAD/NAD(P)-binding domain"/>
    <property type="match status" value="1"/>
</dbReference>
<comment type="similarity">
    <text evidence="2">Belongs to the prenylcysteine oxidase family.</text>
</comment>
<evidence type="ECO:0000256" key="2">
    <source>
        <dbReference type="ARBA" id="ARBA00009967"/>
    </source>
</evidence>
<evidence type="ECO:0000256" key="1">
    <source>
        <dbReference type="ARBA" id="ARBA00001974"/>
    </source>
</evidence>
<dbReference type="Pfam" id="PF07156">
    <property type="entry name" value="Prenylcys_lyase"/>
    <property type="match status" value="1"/>
</dbReference>
<evidence type="ECO:0000256" key="7">
    <source>
        <dbReference type="ARBA" id="ARBA00023180"/>
    </source>
</evidence>
<protein>
    <recommendedName>
        <fullName evidence="8">Prenylcysteine lyase domain-containing protein</fullName>
    </recommendedName>
</protein>
<keyword evidence="3" id="KW-0285">Flavoprotein</keyword>
<sequence length="415" mass="47215">MKQSEHSHNLDIQVTLFEKNQFLGGRLQYVVFNGSLYEVGGDSWFDKNYHVESFVNQFGIERANCEAGNVGVWNGKEFLFQETSNQWRDMLVGLWKYGLSPLRLNDILLDVTAKFYKQYEKDFGTWESIEEWAQRLDLNNVLNVSLEEYLSKDLSQDFLNEIIYGITKVIYQQEPENIHALSGLIAFIGATAETGSLYSAKEGNRKIVENLVEYANPTLRLGWKVKSIKKTPSDTYIIISTDGDEIVTEIFDYVILASPYETSRITFEGIPTPPPINYVNVVVTLVNAKLSSSYFGDPTYLPNNIFISKDSNNVPWTIFSRRSANSTIYKFFSPTKLDLSVYFEEVYEKVEKIFAAYPVMPPKSQYAPIILAPNFYYPSAFDQVISCMEGAATSSHNVVELLVQSLLKNAGKTEL</sequence>
<dbReference type="GO" id="GO:0030328">
    <property type="term" value="P:prenylcysteine catabolic process"/>
    <property type="evidence" value="ECO:0007669"/>
    <property type="project" value="InterPro"/>
</dbReference>
<proteinExistence type="inferred from homology"/>
<dbReference type="SUPFAM" id="SSF51905">
    <property type="entry name" value="FAD/NAD(P)-binding domain"/>
    <property type="match status" value="1"/>
</dbReference>
<keyword evidence="7" id="KW-0325">Glycoprotein</keyword>
<evidence type="ECO:0000313" key="9">
    <source>
        <dbReference type="EMBL" id="NDV31853.1"/>
    </source>
</evidence>
<feature type="domain" description="Prenylcysteine lyase" evidence="8">
    <location>
        <begin position="80"/>
        <end position="409"/>
    </location>
</feature>
<dbReference type="AlphaFoldDB" id="A0A6B2L480"/>
<dbReference type="PANTHER" id="PTHR15944:SF0">
    <property type="entry name" value="PRENYLCYSTEINE LYASE DOMAIN-CONTAINING PROTEIN"/>
    <property type="match status" value="1"/>
</dbReference>
<dbReference type="InterPro" id="IPR010795">
    <property type="entry name" value="Prenylcys_lyase"/>
</dbReference>
<evidence type="ECO:0000256" key="4">
    <source>
        <dbReference type="ARBA" id="ARBA00022729"/>
    </source>
</evidence>